<organism evidence="2 3">
    <name type="scientific">Christensenella minuta</name>
    <dbReference type="NCBI Taxonomy" id="626937"/>
    <lineage>
        <taxon>Bacteria</taxon>
        <taxon>Bacillati</taxon>
        <taxon>Bacillota</taxon>
        <taxon>Clostridia</taxon>
        <taxon>Christensenellales</taxon>
        <taxon>Christensenellaceae</taxon>
        <taxon>Christensenella</taxon>
    </lineage>
</organism>
<dbReference type="EMBL" id="LSZW01000065">
    <property type="protein sequence ID" value="KXK64259.1"/>
    <property type="molecule type" value="Genomic_DNA"/>
</dbReference>
<accession>A0A136Q0Q4</accession>
<reference evidence="2 3" key="1">
    <citation type="submission" date="2016-02" db="EMBL/GenBank/DDBJ databases">
        <authorList>
            <person name="Wen L."/>
            <person name="He K."/>
            <person name="Yang H."/>
        </authorList>
    </citation>
    <scope>NUCLEOTIDE SEQUENCE [LARGE SCALE GENOMIC DNA]</scope>
    <source>
        <strain evidence="2 3">DSM 22607</strain>
    </source>
</reference>
<dbReference type="KEGG" id="cmiu:B1H56_02475"/>
<evidence type="ECO:0000259" key="1">
    <source>
        <dbReference type="Pfam" id="PF01832"/>
    </source>
</evidence>
<feature type="domain" description="Mannosyl-glycoprotein endo-beta-N-acetylglucosamidase-like" evidence="1">
    <location>
        <begin position="107"/>
        <end position="211"/>
    </location>
</feature>
<comment type="caution">
    <text evidence="2">The sequence shown here is derived from an EMBL/GenBank/DDBJ whole genome shotgun (WGS) entry which is preliminary data.</text>
</comment>
<dbReference type="RefSeq" id="WP_066521515.1">
    <property type="nucleotide sequence ID" value="NZ_CABMOF010000005.1"/>
</dbReference>
<dbReference type="Pfam" id="PF01832">
    <property type="entry name" value="Glucosaminidase"/>
    <property type="match status" value="1"/>
</dbReference>
<dbReference type="OrthoDB" id="9816557at2"/>
<dbReference type="STRING" id="626937.HMPREF3293_02903"/>
<keyword evidence="3" id="KW-1185">Reference proteome</keyword>
<evidence type="ECO:0000313" key="3">
    <source>
        <dbReference type="Proteomes" id="UP000070366"/>
    </source>
</evidence>
<dbReference type="GO" id="GO:0004040">
    <property type="term" value="F:amidase activity"/>
    <property type="evidence" value="ECO:0007669"/>
    <property type="project" value="InterPro"/>
</dbReference>
<dbReference type="InterPro" id="IPR002901">
    <property type="entry name" value="MGlyc_endo_b_GlcNAc-like_dom"/>
</dbReference>
<dbReference type="Proteomes" id="UP000070366">
    <property type="component" value="Unassembled WGS sequence"/>
</dbReference>
<name>A0A136Q0Q4_9FIRM</name>
<evidence type="ECO:0000313" key="2">
    <source>
        <dbReference type="EMBL" id="KXK64259.1"/>
    </source>
</evidence>
<gene>
    <name evidence="2" type="ORF">HMPREF3293_02903</name>
</gene>
<protein>
    <recommendedName>
        <fullName evidence="1">Mannosyl-glycoprotein endo-beta-N-acetylglucosamidase-like domain-containing protein</fullName>
    </recommendedName>
</protein>
<sequence length="223" mass="24231">MKRTIVKTCQIMCAGVLVLAIGITALPRVMAAELPAQTEAETIGQTSAEALGESISQAVFETFTDETLVTPYEYDPYGDLTVLSGCTAEELEALLADSGLEGLGTCYAEKEQTHGINALFLISVAQLESGFGKSKLAENCNNLGGIKNGNDGYMEFPTKQDCVEYQATLLRDDYLDENGKYYRGKTTKDVSQNYCGGSESWYTQVESLMRSNFEKVGEMRAAA</sequence>
<dbReference type="Gene3D" id="1.10.530.10">
    <property type="match status" value="1"/>
</dbReference>
<proteinExistence type="predicted"/>
<dbReference type="AlphaFoldDB" id="A0A136Q0Q4"/>